<accession>A0ABQ6LY96</accession>
<evidence type="ECO:0000313" key="4">
    <source>
        <dbReference type="Proteomes" id="UP001224392"/>
    </source>
</evidence>
<proteinExistence type="inferred from homology"/>
<dbReference type="InterPro" id="IPR051614">
    <property type="entry name" value="UPF0045_domain"/>
</dbReference>
<sequence length="130" mass="13930">MCTGINCVCAMGVVPVEGTDYLEMEGAMQVHADLCLIPIGTGVSFSAYIAACQKVFEDAGLSHQLHAYGTNVEGEWDAVMAAIKACHQAVHAMGAMRISSTVKLGTRTDRAQTLQDKIDSVNNKRSENPR</sequence>
<dbReference type="Gene3D" id="3.30.70.930">
    <property type="match status" value="1"/>
</dbReference>
<keyword evidence="4" id="KW-1185">Reference proteome</keyword>
<organism evidence="3 4">
    <name type="scientific">Biformimicrobium ophioploci</name>
    <dbReference type="NCBI Taxonomy" id="3036711"/>
    <lineage>
        <taxon>Bacteria</taxon>
        <taxon>Pseudomonadati</taxon>
        <taxon>Pseudomonadota</taxon>
        <taxon>Gammaproteobacteria</taxon>
        <taxon>Cellvibrionales</taxon>
        <taxon>Microbulbiferaceae</taxon>
        <taxon>Biformimicrobium</taxon>
    </lineage>
</organism>
<dbReference type="Proteomes" id="UP001224392">
    <property type="component" value="Unassembled WGS sequence"/>
</dbReference>
<dbReference type="EMBL" id="BSYJ01000002">
    <property type="protein sequence ID" value="GMG86997.1"/>
    <property type="molecule type" value="Genomic_DNA"/>
</dbReference>
<dbReference type="Pfam" id="PF01910">
    <property type="entry name" value="Thiamine_BP"/>
    <property type="match status" value="1"/>
</dbReference>
<gene>
    <name evidence="3" type="ORF">MNKW57_13180</name>
</gene>
<dbReference type="InterPro" id="IPR029756">
    <property type="entry name" value="MTH1187/YkoF-like"/>
</dbReference>
<dbReference type="PANTHER" id="PTHR33777">
    <property type="entry name" value="UPF0045 PROTEIN ECM15"/>
    <property type="match status" value="1"/>
</dbReference>
<evidence type="ECO:0000313" key="3">
    <source>
        <dbReference type="EMBL" id="GMG86997.1"/>
    </source>
</evidence>
<dbReference type="NCBIfam" id="TIGR00106">
    <property type="entry name" value="MTH1187 family thiamine-binding protein"/>
    <property type="match status" value="1"/>
</dbReference>
<name>A0ABQ6LY96_9GAMM</name>
<comment type="caution">
    <text evidence="3">The sequence shown here is derived from an EMBL/GenBank/DDBJ whole genome shotgun (WGS) entry which is preliminary data.</text>
</comment>
<feature type="domain" description="Thiamine-binding protein" evidence="2">
    <location>
        <begin position="32"/>
        <end position="121"/>
    </location>
</feature>
<reference evidence="3 4" key="1">
    <citation type="submission" date="2023-04" db="EMBL/GenBank/DDBJ databases">
        <title>Marinobulbifer ophiurae gen. nov., sp. Nov., isolate from tissue of brittle star Ophioplocus japonicus.</title>
        <authorList>
            <person name="Kawano K."/>
            <person name="Sawayama S."/>
            <person name="Nakagawa S."/>
        </authorList>
    </citation>
    <scope>NUCLEOTIDE SEQUENCE [LARGE SCALE GENOMIC DNA]</scope>
    <source>
        <strain evidence="3 4">NKW57</strain>
    </source>
</reference>
<dbReference type="SUPFAM" id="SSF89957">
    <property type="entry name" value="MTH1187/YkoF-like"/>
    <property type="match status" value="1"/>
</dbReference>
<dbReference type="PANTHER" id="PTHR33777:SF1">
    <property type="entry name" value="UPF0045 PROTEIN ECM15"/>
    <property type="match status" value="1"/>
</dbReference>
<comment type="similarity">
    <text evidence="1">Belongs to the UPF0045 family.</text>
</comment>
<dbReference type="InterPro" id="IPR002767">
    <property type="entry name" value="Thiamine_BP"/>
</dbReference>
<evidence type="ECO:0000259" key="2">
    <source>
        <dbReference type="Pfam" id="PF01910"/>
    </source>
</evidence>
<evidence type="ECO:0000256" key="1">
    <source>
        <dbReference type="ARBA" id="ARBA00010272"/>
    </source>
</evidence>
<protein>
    <recommendedName>
        <fullName evidence="2">Thiamine-binding protein domain-containing protein</fullName>
    </recommendedName>
</protein>